<dbReference type="Gene3D" id="3.40.50.1240">
    <property type="entry name" value="Phosphoglycerate mutase-like"/>
    <property type="match status" value="1"/>
</dbReference>
<dbReference type="AlphaFoldDB" id="E2SAW3"/>
<keyword evidence="4" id="KW-1185">Reference proteome</keyword>
<dbReference type="HOGENOM" id="CLU_033323_8_4_11"/>
<organism evidence="3 4">
    <name type="scientific">Aeromicrobium marinum DSM 15272</name>
    <dbReference type="NCBI Taxonomy" id="585531"/>
    <lineage>
        <taxon>Bacteria</taxon>
        <taxon>Bacillati</taxon>
        <taxon>Actinomycetota</taxon>
        <taxon>Actinomycetes</taxon>
        <taxon>Propionibacteriales</taxon>
        <taxon>Nocardioidaceae</taxon>
        <taxon>Aeromicrobium</taxon>
    </lineage>
</organism>
<name>E2SAW3_9ACTN</name>
<reference evidence="3" key="1">
    <citation type="submission" date="2010-08" db="EMBL/GenBank/DDBJ databases">
        <authorList>
            <person name="Muzny D."/>
            <person name="Qin X."/>
            <person name="Buhay C."/>
            <person name="Dugan-Rocha S."/>
            <person name="Ding Y."/>
            <person name="Chen G."/>
            <person name="Hawes A."/>
            <person name="Holder M."/>
            <person name="Jhangiani S."/>
            <person name="Johnson A."/>
            <person name="Khan Z."/>
            <person name="Li Z."/>
            <person name="Liu W."/>
            <person name="Liu X."/>
            <person name="Perez L."/>
            <person name="Shen H."/>
            <person name="Wang Q."/>
            <person name="Watt J."/>
            <person name="Xi L."/>
            <person name="Xin Y."/>
            <person name="Zhou J."/>
            <person name="Deng J."/>
            <person name="Jiang H."/>
            <person name="Liu Y."/>
            <person name="Qu J."/>
            <person name="Song X.-Z."/>
            <person name="Zhang L."/>
            <person name="Villasana D."/>
            <person name="Johnson A."/>
            <person name="Liu J."/>
            <person name="Liyanage D."/>
            <person name="Lorensuhewa L."/>
            <person name="Robinson T."/>
            <person name="Song A."/>
            <person name="Song B.-B."/>
            <person name="Dinh H."/>
            <person name="Thornton R."/>
            <person name="Coyle M."/>
            <person name="Francisco L."/>
            <person name="Jackson L."/>
            <person name="Javaid M."/>
            <person name="Korchina V."/>
            <person name="Kovar C."/>
            <person name="Mata R."/>
            <person name="Mathew T."/>
            <person name="Ngo R."/>
            <person name="Nguyen L."/>
            <person name="Nguyen N."/>
            <person name="Okwuonu G."/>
            <person name="Ongeri F."/>
            <person name="Pham C."/>
            <person name="Simmons D."/>
            <person name="Wilczek-Boney K."/>
            <person name="Hale W."/>
            <person name="Jakkamsetti A."/>
            <person name="Pham P."/>
            <person name="Ruth R."/>
            <person name="San Lucas F."/>
            <person name="Warren J."/>
            <person name="Zhang J."/>
            <person name="Zhao Z."/>
            <person name="Zhou C."/>
            <person name="Zhu D."/>
            <person name="Lee S."/>
            <person name="Bess C."/>
            <person name="Blankenburg K."/>
            <person name="Forbes L."/>
            <person name="Fu Q."/>
            <person name="Gubbala S."/>
            <person name="Hirani K."/>
            <person name="Jayaseelan J.C."/>
            <person name="Lara F."/>
            <person name="Munidasa M."/>
            <person name="Palculict T."/>
            <person name="Patil S."/>
            <person name="Pu L.-L."/>
            <person name="Saada N."/>
            <person name="Tang L."/>
            <person name="Weissenberger G."/>
            <person name="Zhu Y."/>
            <person name="Hemphill L."/>
            <person name="Shang Y."/>
            <person name="Youmans B."/>
            <person name="Ayvaz T."/>
            <person name="Ross M."/>
            <person name="Santibanez J."/>
            <person name="Aqrawi P."/>
            <person name="Gross S."/>
            <person name="Joshi V."/>
            <person name="Fowler G."/>
            <person name="Nazareth L."/>
            <person name="Reid J."/>
            <person name="Worley K."/>
            <person name="Petrosino J."/>
            <person name="Highlander S."/>
            <person name="Gibbs R."/>
        </authorList>
    </citation>
    <scope>NUCLEOTIDE SEQUENCE [LARGE SCALE GENOMIC DNA]</scope>
    <source>
        <strain evidence="3">DSM 15272</strain>
    </source>
</reference>
<evidence type="ECO:0000313" key="4">
    <source>
        <dbReference type="Proteomes" id="UP000003111"/>
    </source>
</evidence>
<dbReference type="Proteomes" id="UP000003111">
    <property type="component" value="Unassembled WGS sequence"/>
</dbReference>
<dbReference type="RefSeq" id="WP_007078193.1">
    <property type="nucleotide sequence ID" value="NZ_CM001024.1"/>
</dbReference>
<dbReference type="SUPFAM" id="SSF53254">
    <property type="entry name" value="Phosphoglycerate mutase-like"/>
    <property type="match status" value="1"/>
</dbReference>
<dbReference type="PANTHER" id="PTHR48100:SF1">
    <property type="entry name" value="HISTIDINE PHOSPHATASE FAMILY PROTEIN-RELATED"/>
    <property type="match status" value="1"/>
</dbReference>
<feature type="active site" description="Proton donor/acceptor" evidence="1">
    <location>
        <position position="103"/>
    </location>
</feature>
<protein>
    <submittedName>
        <fullName evidence="3">Phosphoglycerate mutase family protein</fullName>
    </submittedName>
</protein>
<dbReference type="CDD" id="cd07067">
    <property type="entry name" value="HP_PGM_like"/>
    <property type="match status" value="1"/>
</dbReference>
<dbReference type="InterPro" id="IPR013078">
    <property type="entry name" value="His_Pase_superF_clade-1"/>
</dbReference>
<dbReference type="STRING" id="585531.HMPREF0063_11171"/>
<evidence type="ECO:0000256" key="1">
    <source>
        <dbReference type="PIRSR" id="PIRSR613078-1"/>
    </source>
</evidence>
<gene>
    <name evidence="3" type="ORF">HMPREF0063_11171</name>
</gene>
<dbReference type="EMBL" id="ACLF03000004">
    <property type="protein sequence ID" value="EFQ83509.1"/>
    <property type="molecule type" value="Genomic_DNA"/>
</dbReference>
<feature type="active site" description="Tele-phosphohistidine intermediate" evidence="1">
    <location>
        <position position="27"/>
    </location>
</feature>
<evidence type="ECO:0000313" key="3">
    <source>
        <dbReference type="EMBL" id="EFQ83509.1"/>
    </source>
</evidence>
<evidence type="ECO:0000256" key="2">
    <source>
        <dbReference type="PIRSR" id="PIRSR613078-2"/>
    </source>
</evidence>
<accession>E2SAW3</accession>
<dbReference type="GO" id="GO:0005737">
    <property type="term" value="C:cytoplasm"/>
    <property type="evidence" value="ECO:0007669"/>
    <property type="project" value="TreeGrafter"/>
</dbReference>
<dbReference type="PANTHER" id="PTHR48100">
    <property type="entry name" value="BROAD-SPECIFICITY PHOSPHATASE YOR283W-RELATED"/>
    <property type="match status" value="1"/>
</dbReference>
<dbReference type="InterPro" id="IPR050275">
    <property type="entry name" value="PGM_Phosphatase"/>
</dbReference>
<sequence length="219" mass="23170">MTSPTSPVAGWRGRGDADPLTLVLLRHGVTTNTVGKLFCGSGGTDPGLTAEGEAQAERAAEHLHRLGQVEAIVSSPLRRTQETAGIVARRLGMDVELEPGLAEAAFGEWDGHGFTDIMQKWPAEMDAWLGSTSVAPPGGESFDDVSARAEEALTGLVDRFAGKTVVAVSHVTPIKLLVRLALDSPMHVIHRMELAPASLTTIAWWPGGAPSLRAFSHVP</sequence>
<comment type="caution">
    <text evidence="3">The sequence shown here is derived from an EMBL/GenBank/DDBJ whole genome shotgun (WGS) entry which is preliminary data.</text>
</comment>
<feature type="binding site" evidence="2">
    <location>
        <position position="79"/>
    </location>
    <ligand>
        <name>substrate</name>
    </ligand>
</feature>
<dbReference type="GO" id="GO:0016791">
    <property type="term" value="F:phosphatase activity"/>
    <property type="evidence" value="ECO:0007669"/>
    <property type="project" value="TreeGrafter"/>
</dbReference>
<dbReference type="SMART" id="SM00855">
    <property type="entry name" value="PGAM"/>
    <property type="match status" value="1"/>
</dbReference>
<dbReference type="eggNOG" id="COG0406">
    <property type="taxonomic scope" value="Bacteria"/>
</dbReference>
<dbReference type="InterPro" id="IPR029033">
    <property type="entry name" value="His_PPase_superfam"/>
</dbReference>
<proteinExistence type="predicted"/>
<dbReference type="Pfam" id="PF00300">
    <property type="entry name" value="His_Phos_1"/>
    <property type="match status" value="1"/>
</dbReference>